<evidence type="ECO:0000313" key="3">
    <source>
        <dbReference type="Proteomes" id="UP001328107"/>
    </source>
</evidence>
<organism evidence="2 3">
    <name type="scientific">Pristionchus mayeri</name>
    <dbReference type="NCBI Taxonomy" id="1317129"/>
    <lineage>
        <taxon>Eukaryota</taxon>
        <taxon>Metazoa</taxon>
        <taxon>Ecdysozoa</taxon>
        <taxon>Nematoda</taxon>
        <taxon>Chromadorea</taxon>
        <taxon>Rhabditida</taxon>
        <taxon>Rhabditina</taxon>
        <taxon>Diplogasteromorpha</taxon>
        <taxon>Diplogasteroidea</taxon>
        <taxon>Neodiplogasteridae</taxon>
        <taxon>Pristionchus</taxon>
    </lineage>
</organism>
<reference evidence="3" key="1">
    <citation type="submission" date="2022-10" db="EMBL/GenBank/DDBJ databases">
        <title>Genome assembly of Pristionchus species.</title>
        <authorList>
            <person name="Yoshida K."/>
            <person name="Sommer R.J."/>
        </authorList>
    </citation>
    <scope>NUCLEOTIDE SEQUENCE [LARGE SCALE GENOMIC DNA]</scope>
    <source>
        <strain evidence="3">RS5460</strain>
    </source>
</reference>
<feature type="compositionally biased region" description="Basic and acidic residues" evidence="1">
    <location>
        <begin position="212"/>
        <end position="229"/>
    </location>
</feature>
<sequence length="229" mass="26150">MYINHLSIDSLDIYFHYTNKQYLVMTVAFSLHIERVVHDGKLARIVEGECTREVIRILLRHLGILPSEGIWIVTGEVIREENHGNEHSQTHLDRCPTTILLRFESGKGETISTVVHHVHSHHLSPIPSVHSVSPGLIRILMVVGYDTKVRVVSCISDNIVLVHRLVILRTKAILNRRATSFLLILGIRPWLVISGIPSVEGERSTKPHNRRCRESPKRTERTFQERGHA</sequence>
<feature type="region of interest" description="Disordered" evidence="1">
    <location>
        <begin position="200"/>
        <end position="229"/>
    </location>
</feature>
<comment type="caution">
    <text evidence="2">The sequence shown here is derived from an EMBL/GenBank/DDBJ whole genome shotgun (WGS) entry which is preliminary data.</text>
</comment>
<protein>
    <submittedName>
        <fullName evidence="2">Uncharacterized protein</fullName>
    </submittedName>
</protein>
<dbReference type="EMBL" id="BTRK01000002">
    <property type="protein sequence ID" value="GMR36391.1"/>
    <property type="molecule type" value="Genomic_DNA"/>
</dbReference>
<dbReference type="Proteomes" id="UP001328107">
    <property type="component" value="Unassembled WGS sequence"/>
</dbReference>
<evidence type="ECO:0000313" key="2">
    <source>
        <dbReference type="EMBL" id="GMR36391.1"/>
    </source>
</evidence>
<keyword evidence="3" id="KW-1185">Reference proteome</keyword>
<gene>
    <name evidence="2" type="ORF">PMAYCL1PPCAC_06586</name>
</gene>
<dbReference type="AlphaFoldDB" id="A0AAN4Z935"/>
<name>A0AAN4Z935_9BILA</name>
<feature type="non-terminal residue" evidence="2">
    <location>
        <position position="229"/>
    </location>
</feature>
<evidence type="ECO:0000256" key="1">
    <source>
        <dbReference type="SAM" id="MobiDB-lite"/>
    </source>
</evidence>
<proteinExistence type="predicted"/>
<accession>A0AAN4Z935</accession>